<evidence type="ECO:0000256" key="3">
    <source>
        <dbReference type="ARBA" id="ARBA00022761"/>
    </source>
</evidence>
<evidence type="ECO:0000256" key="1">
    <source>
        <dbReference type="ARBA" id="ARBA00007506"/>
    </source>
</evidence>
<dbReference type="InterPro" id="IPR036312">
    <property type="entry name" value="Bifun_inhib/LTP/seed_sf"/>
</dbReference>
<keyword evidence="3" id="KW-0758">Storage protein</keyword>
<evidence type="ECO:0000313" key="10">
    <source>
        <dbReference type="EnsemblPlants" id="TuG1812G0600000464.01.T03"/>
    </source>
</evidence>
<dbReference type="PANTHER" id="PTHR33454">
    <property type="entry name" value="PROLAMIN PPROL 14P"/>
    <property type="match status" value="1"/>
</dbReference>
<dbReference type="CDD" id="cd00261">
    <property type="entry name" value="AAI_SS"/>
    <property type="match status" value="1"/>
</dbReference>
<evidence type="ECO:0000256" key="4">
    <source>
        <dbReference type="ARBA" id="ARBA00023129"/>
    </source>
</evidence>
<dbReference type="Proteomes" id="UP000015106">
    <property type="component" value="Chromosome 6"/>
</dbReference>
<feature type="compositionally biased region" description="Pro residues" evidence="7">
    <location>
        <begin position="93"/>
        <end position="104"/>
    </location>
</feature>
<dbReference type="Pfam" id="PF13016">
    <property type="entry name" value="Gliadin"/>
    <property type="match status" value="1"/>
</dbReference>
<evidence type="ECO:0000256" key="7">
    <source>
        <dbReference type="SAM" id="MobiDB-lite"/>
    </source>
</evidence>
<evidence type="ECO:0000313" key="11">
    <source>
        <dbReference type="Proteomes" id="UP000015106"/>
    </source>
</evidence>
<keyword evidence="4" id="KW-0708">Seed storage protein</keyword>
<feature type="compositionally biased region" description="Low complexity" evidence="7">
    <location>
        <begin position="72"/>
        <end position="92"/>
    </location>
</feature>
<dbReference type="Gene3D" id="1.10.110.10">
    <property type="entry name" value="Plant lipid-transfer and hydrophobic proteins"/>
    <property type="match status" value="1"/>
</dbReference>
<keyword evidence="8" id="KW-0732">Signal</keyword>
<comment type="function">
    <text evidence="5">Gliadin is the major seed storage protein in wheat.</text>
</comment>
<feature type="domain" description="Bifunctional inhibitor/plant lipid transfer protein/seed storage helical" evidence="9">
    <location>
        <begin position="140"/>
        <end position="269"/>
    </location>
</feature>
<dbReference type="InterPro" id="IPR016140">
    <property type="entry name" value="Bifunc_inhib/LTP/seed_store"/>
</dbReference>
<comment type="similarity">
    <text evidence="1">Belongs to the gliadin/glutenin family.</text>
</comment>
<reference evidence="11" key="1">
    <citation type="journal article" date="2013" name="Nature">
        <title>Draft genome of the wheat A-genome progenitor Triticum urartu.</title>
        <authorList>
            <person name="Ling H.Q."/>
            <person name="Zhao S."/>
            <person name="Liu D."/>
            <person name="Wang J."/>
            <person name="Sun H."/>
            <person name="Zhang C."/>
            <person name="Fan H."/>
            <person name="Li D."/>
            <person name="Dong L."/>
            <person name="Tao Y."/>
            <person name="Gao C."/>
            <person name="Wu H."/>
            <person name="Li Y."/>
            <person name="Cui Y."/>
            <person name="Guo X."/>
            <person name="Zheng S."/>
            <person name="Wang B."/>
            <person name="Yu K."/>
            <person name="Liang Q."/>
            <person name="Yang W."/>
            <person name="Lou X."/>
            <person name="Chen J."/>
            <person name="Feng M."/>
            <person name="Jian J."/>
            <person name="Zhang X."/>
            <person name="Luo G."/>
            <person name="Jiang Y."/>
            <person name="Liu J."/>
            <person name="Wang Z."/>
            <person name="Sha Y."/>
            <person name="Zhang B."/>
            <person name="Wu H."/>
            <person name="Tang D."/>
            <person name="Shen Q."/>
            <person name="Xue P."/>
            <person name="Zou S."/>
            <person name="Wang X."/>
            <person name="Liu X."/>
            <person name="Wang F."/>
            <person name="Yang Y."/>
            <person name="An X."/>
            <person name="Dong Z."/>
            <person name="Zhang K."/>
            <person name="Zhang X."/>
            <person name="Luo M.C."/>
            <person name="Dvorak J."/>
            <person name="Tong Y."/>
            <person name="Wang J."/>
            <person name="Yang H."/>
            <person name="Li Z."/>
            <person name="Wang D."/>
            <person name="Zhang A."/>
            <person name="Wang J."/>
        </authorList>
    </citation>
    <scope>NUCLEOTIDE SEQUENCE</scope>
    <source>
        <strain evidence="11">cv. G1812</strain>
    </source>
</reference>
<dbReference type="PRINTS" id="PR00208">
    <property type="entry name" value="GLIADGLUTEN"/>
</dbReference>
<feature type="signal peptide" evidence="8">
    <location>
        <begin position="1"/>
        <end position="20"/>
    </location>
</feature>
<evidence type="ECO:0000256" key="8">
    <source>
        <dbReference type="SAM" id="SignalP"/>
    </source>
</evidence>
<dbReference type="SMART" id="SM00499">
    <property type="entry name" value="AAI"/>
    <property type="match status" value="1"/>
</dbReference>
<dbReference type="PANTHER" id="PTHR33454:SF7">
    <property type="entry name" value="ALPHA_BETA-GLIADIN MM1"/>
    <property type="match status" value="1"/>
</dbReference>
<feature type="chain" id="PRO_5035792798" description="Prolamin" evidence="8">
    <location>
        <begin position="21"/>
        <end position="280"/>
    </location>
</feature>
<evidence type="ECO:0000259" key="9">
    <source>
        <dbReference type="SMART" id="SM00499"/>
    </source>
</evidence>
<feature type="region of interest" description="Disordered" evidence="7">
    <location>
        <begin position="28"/>
        <end position="120"/>
    </location>
</feature>
<feature type="compositionally biased region" description="Low complexity" evidence="7">
    <location>
        <begin position="28"/>
        <end position="55"/>
    </location>
</feature>
<reference evidence="10" key="3">
    <citation type="submission" date="2022-06" db="UniProtKB">
        <authorList>
            <consortium name="EnsemblPlants"/>
        </authorList>
    </citation>
    <scope>IDENTIFICATION</scope>
</reference>
<proteinExistence type="inferred from homology"/>
<keyword evidence="11" id="KW-1185">Reference proteome</keyword>
<keyword evidence="2" id="KW-0677">Repeat</keyword>
<sequence length="280" mass="32123">MKTFLILALLAIVATTGTTAVRVPVPQLQPQNPSQQQPQEQVPSVQQQQFLGQEQPFPPQQPYPQPQPFPSQQPYLQLQPFPQPQLPYSQPQPFRPQQPYPQPQPQYSQPQQPISQQQQQQQQQEQQILQQILQQQLIPCMDVVLQQHNIAHGRSQVLQQSTYQLLQELCCQHLWQIPEQSQCQAIHNVVHAIILHQQQKQQQQPSSQVSFQQPLQQYPLGRGSFRPSQQNPQAQGSVQPQQLPQFEEIRNLALQTLPAMCNVYIPPYCTIAPFGIFGTN</sequence>
<name>A0A8R7UP95_TRIUA</name>
<evidence type="ECO:0000256" key="5">
    <source>
        <dbReference type="ARBA" id="ARBA00037409"/>
    </source>
</evidence>
<feature type="compositionally biased region" description="Low complexity" evidence="7">
    <location>
        <begin position="105"/>
        <end position="120"/>
    </location>
</feature>
<feature type="compositionally biased region" description="Pro residues" evidence="7">
    <location>
        <begin position="56"/>
        <end position="71"/>
    </location>
</feature>
<dbReference type="Gramene" id="TuG1812G0600000464.01.T03">
    <property type="protein sequence ID" value="TuG1812G0600000464.01.T03"/>
    <property type="gene ID" value="TuG1812G0600000464.01"/>
</dbReference>
<dbReference type="SUPFAM" id="SSF47699">
    <property type="entry name" value="Bifunctional inhibitor/lipid-transfer protein/seed storage 2S albumin"/>
    <property type="match status" value="1"/>
</dbReference>
<dbReference type="InterPro" id="IPR001954">
    <property type="entry name" value="Glia_glutenin"/>
</dbReference>
<dbReference type="EnsemblPlants" id="TuG1812G0600000464.01.T03">
    <property type="protein sequence ID" value="TuG1812G0600000464.01.T03"/>
    <property type="gene ID" value="TuG1812G0600000464.01"/>
</dbReference>
<dbReference type="PRINTS" id="PR00209">
    <property type="entry name" value="GLIADIN"/>
</dbReference>
<accession>A0A8R7UP95</accession>
<evidence type="ECO:0000256" key="6">
    <source>
        <dbReference type="ARBA" id="ARBA00041747"/>
    </source>
</evidence>
<dbReference type="GO" id="GO:0045735">
    <property type="term" value="F:nutrient reservoir activity"/>
    <property type="evidence" value="ECO:0007669"/>
    <property type="project" value="UniProtKB-KW"/>
</dbReference>
<evidence type="ECO:0000256" key="2">
    <source>
        <dbReference type="ARBA" id="ARBA00022737"/>
    </source>
</evidence>
<dbReference type="AlphaFoldDB" id="A0A8R7UP95"/>
<protein>
    <recommendedName>
        <fullName evidence="6">Prolamin</fullName>
    </recommendedName>
</protein>
<reference evidence="10" key="2">
    <citation type="submission" date="2018-03" db="EMBL/GenBank/DDBJ databases">
        <title>The Triticum urartu genome reveals the dynamic nature of wheat genome evolution.</title>
        <authorList>
            <person name="Ling H."/>
            <person name="Ma B."/>
            <person name="Shi X."/>
            <person name="Liu H."/>
            <person name="Dong L."/>
            <person name="Sun H."/>
            <person name="Cao Y."/>
            <person name="Gao Q."/>
            <person name="Zheng S."/>
            <person name="Li Y."/>
            <person name="Yu Y."/>
            <person name="Du H."/>
            <person name="Qi M."/>
            <person name="Li Y."/>
            <person name="Yu H."/>
            <person name="Cui Y."/>
            <person name="Wang N."/>
            <person name="Chen C."/>
            <person name="Wu H."/>
            <person name="Zhao Y."/>
            <person name="Zhang J."/>
            <person name="Li Y."/>
            <person name="Zhou W."/>
            <person name="Zhang B."/>
            <person name="Hu W."/>
            <person name="Eijk M."/>
            <person name="Tang J."/>
            <person name="Witsenboer H."/>
            <person name="Zhao S."/>
            <person name="Li Z."/>
            <person name="Zhang A."/>
            <person name="Wang D."/>
            <person name="Liang C."/>
        </authorList>
    </citation>
    <scope>NUCLEOTIDE SEQUENCE [LARGE SCALE GENOMIC DNA]</scope>
    <source>
        <strain evidence="10">cv. G1812</strain>
    </source>
</reference>
<organism evidence="10 11">
    <name type="scientific">Triticum urartu</name>
    <name type="common">Red wild einkorn</name>
    <name type="synonym">Crithodium urartu</name>
    <dbReference type="NCBI Taxonomy" id="4572"/>
    <lineage>
        <taxon>Eukaryota</taxon>
        <taxon>Viridiplantae</taxon>
        <taxon>Streptophyta</taxon>
        <taxon>Embryophyta</taxon>
        <taxon>Tracheophyta</taxon>
        <taxon>Spermatophyta</taxon>
        <taxon>Magnoliopsida</taxon>
        <taxon>Liliopsida</taxon>
        <taxon>Poales</taxon>
        <taxon>Poaceae</taxon>
        <taxon>BOP clade</taxon>
        <taxon>Pooideae</taxon>
        <taxon>Triticodae</taxon>
        <taxon>Triticeae</taxon>
        <taxon>Triticinae</taxon>
        <taxon>Triticum</taxon>
    </lineage>
</organism>